<dbReference type="EMBL" id="CP065938">
    <property type="protein sequence ID" value="UWX05196.1"/>
    <property type="molecule type" value="Genomic_DNA"/>
</dbReference>
<reference evidence="3" key="1">
    <citation type="submission" date="2020-12" db="EMBL/GenBank/DDBJ databases">
        <title>Taurinivorans muris gen. nov., sp. nov., fundamental and realized metabolic niche of a ubiquitous sulfidogenic bacterium in the murine intestine.</title>
        <authorList>
            <person name="Ye H."/>
            <person name="Hanson B.T."/>
            <person name="Loy A."/>
        </authorList>
    </citation>
    <scope>NUCLEOTIDE SEQUENCE</scope>
    <source>
        <strain evidence="3">LT0009</strain>
    </source>
</reference>
<name>A0ABY5Y103_9BACT</name>
<keyword evidence="1" id="KW-0456">Lyase</keyword>
<dbReference type="Gene3D" id="3.20.20.140">
    <property type="entry name" value="Metal-dependent hydrolases"/>
    <property type="match status" value="1"/>
</dbReference>
<dbReference type="PANTHER" id="PTHR21240:SF19">
    <property type="entry name" value="CATALYTIC_ HYDROLASE"/>
    <property type="match status" value="1"/>
</dbReference>
<feature type="domain" description="Amidohydrolase-related" evidence="2">
    <location>
        <begin position="65"/>
        <end position="279"/>
    </location>
</feature>
<protein>
    <submittedName>
        <fullName evidence="3">Amidohydrolase family protein</fullName>
    </submittedName>
</protein>
<evidence type="ECO:0000313" key="4">
    <source>
        <dbReference type="Proteomes" id="UP001058120"/>
    </source>
</evidence>
<dbReference type="InterPro" id="IPR032466">
    <property type="entry name" value="Metal_Hydrolase"/>
</dbReference>
<dbReference type="Pfam" id="PF04909">
    <property type="entry name" value="Amidohydro_2"/>
    <property type="match status" value="1"/>
</dbReference>
<evidence type="ECO:0000256" key="1">
    <source>
        <dbReference type="ARBA" id="ARBA00023239"/>
    </source>
</evidence>
<dbReference type="SUPFAM" id="SSF51556">
    <property type="entry name" value="Metallo-dependent hydrolases"/>
    <property type="match status" value="1"/>
</dbReference>
<organism evidence="3 4">
    <name type="scientific">Taurinivorans muris</name>
    <dbReference type="NCBI Taxonomy" id="2787751"/>
    <lineage>
        <taxon>Bacteria</taxon>
        <taxon>Pseudomonadati</taxon>
        <taxon>Thermodesulfobacteriota</taxon>
        <taxon>Desulfovibrionia</taxon>
        <taxon>Desulfovibrionales</taxon>
        <taxon>Desulfovibrionaceae</taxon>
        <taxon>Taurinivorans</taxon>
    </lineage>
</organism>
<evidence type="ECO:0000259" key="2">
    <source>
        <dbReference type="Pfam" id="PF04909"/>
    </source>
</evidence>
<accession>A0ABY5Y103</accession>
<keyword evidence="4" id="KW-1185">Reference proteome</keyword>
<evidence type="ECO:0000313" key="3">
    <source>
        <dbReference type="EMBL" id="UWX05196.1"/>
    </source>
</evidence>
<dbReference type="InterPro" id="IPR006680">
    <property type="entry name" value="Amidohydro-rel"/>
</dbReference>
<dbReference type="PANTHER" id="PTHR21240">
    <property type="entry name" value="2-AMINO-3-CARBOXYLMUCONATE-6-SEMIALDEHYDE DECARBOXYLASE"/>
    <property type="match status" value="1"/>
</dbReference>
<sequence length="287" mass="32448">MKIFDMRLRPPFKSIAEGMFQNSGRELFEPEVFAPRFGMRIAESAKQRSMELCIQEMDEAGICAGAVLIRKSTAMKNEDLEELTRSYPKRFVGIAGIDPHEGKAALDEIDTFVHKGICRGVLFETGFCRPPLYADDKILSVFYEKCEAENIPVFISFGGFVAPDLSYTDPMIVERIALAFPKLKLIVAHGGWPFVSAICHVAFNREHVYLAPDLYTMNVPGNREYLDAANYLIPEKFMFGTAYPCVDMRQATAYYKQWGLRAEVMQAVMFDNAVRVLNLSDKDIAFS</sequence>
<gene>
    <name evidence="3" type="ORF">JBF11_06945</name>
</gene>
<dbReference type="Proteomes" id="UP001058120">
    <property type="component" value="Chromosome"/>
</dbReference>
<proteinExistence type="predicted"/>
<dbReference type="InterPro" id="IPR032465">
    <property type="entry name" value="ACMSD"/>
</dbReference>
<dbReference type="RefSeq" id="WP_334314761.1">
    <property type="nucleotide sequence ID" value="NZ_CP065938.1"/>
</dbReference>